<dbReference type="EMBL" id="GBRH01273809">
    <property type="protein sequence ID" value="JAD24086.1"/>
    <property type="molecule type" value="Transcribed_RNA"/>
</dbReference>
<dbReference type="AlphaFoldDB" id="A0A0A8YDA3"/>
<evidence type="ECO:0000313" key="1">
    <source>
        <dbReference type="EMBL" id="JAD24086.1"/>
    </source>
</evidence>
<organism evidence="1">
    <name type="scientific">Arundo donax</name>
    <name type="common">Giant reed</name>
    <name type="synonym">Donax arundinaceus</name>
    <dbReference type="NCBI Taxonomy" id="35708"/>
    <lineage>
        <taxon>Eukaryota</taxon>
        <taxon>Viridiplantae</taxon>
        <taxon>Streptophyta</taxon>
        <taxon>Embryophyta</taxon>
        <taxon>Tracheophyta</taxon>
        <taxon>Spermatophyta</taxon>
        <taxon>Magnoliopsida</taxon>
        <taxon>Liliopsida</taxon>
        <taxon>Poales</taxon>
        <taxon>Poaceae</taxon>
        <taxon>PACMAD clade</taxon>
        <taxon>Arundinoideae</taxon>
        <taxon>Arundineae</taxon>
        <taxon>Arundo</taxon>
    </lineage>
</organism>
<name>A0A0A8YDA3_ARUDO</name>
<proteinExistence type="predicted"/>
<protein>
    <submittedName>
        <fullName evidence="1">Uncharacterized protein</fullName>
    </submittedName>
</protein>
<reference evidence="1" key="1">
    <citation type="submission" date="2014-09" db="EMBL/GenBank/DDBJ databases">
        <authorList>
            <person name="Magalhaes I.L.F."/>
            <person name="Oliveira U."/>
            <person name="Santos F.R."/>
            <person name="Vidigal T.H.D.A."/>
            <person name="Brescovit A.D."/>
            <person name="Santos A.J."/>
        </authorList>
    </citation>
    <scope>NUCLEOTIDE SEQUENCE</scope>
    <source>
        <tissue evidence="1">Shoot tissue taken approximately 20 cm above the soil surface</tissue>
    </source>
</reference>
<sequence length="37" mass="4062">MTGALPPIISTNVLKAHLKLHVVSLVNRTPAKITLWK</sequence>
<accession>A0A0A8YDA3</accession>
<reference evidence="1" key="2">
    <citation type="journal article" date="2015" name="Data Brief">
        <title>Shoot transcriptome of the giant reed, Arundo donax.</title>
        <authorList>
            <person name="Barrero R.A."/>
            <person name="Guerrero F.D."/>
            <person name="Moolhuijzen P."/>
            <person name="Goolsby J.A."/>
            <person name="Tidwell J."/>
            <person name="Bellgard S.E."/>
            <person name="Bellgard M.I."/>
        </authorList>
    </citation>
    <scope>NUCLEOTIDE SEQUENCE</scope>
    <source>
        <tissue evidence="1">Shoot tissue taken approximately 20 cm above the soil surface</tissue>
    </source>
</reference>